<name>A0ABU1HIW0_9GAMM</name>
<organism evidence="2 3">
    <name type="scientific">Franzmannia qiaohouensis</name>
    <dbReference type="NCBI Taxonomy" id="1329370"/>
    <lineage>
        <taxon>Bacteria</taxon>
        <taxon>Pseudomonadati</taxon>
        <taxon>Pseudomonadota</taxon>
        <taxon>Gammaproteobacteria</taxon>
        <taxon>Oceanospirillales</taxon>
        <taxon>Halomonadaceae</taxon>
        <taxon>Franzmannia</taxon>
    </lineage>
</organism>
<dbReference type="Proteomes" id="UP001251374">
    <property type="component" value="Unassembled WGS sequence"/>
</dbReference>
<dbReference type="RefSeq" id="WP_309723517.1">
    <property type="nucleotide sequence ID" value="NZ_JARWAM010000011.1"/>
</dbReference>
<dbReference type="Gene3D" id="3.40.190.10">
    <property type="entry name" value="Periplasmic binding protein-like II"/>
    <property type="match status" value="1"/>
</dbReference>
<dbReference type="PANTHER" id="PTHR42928:SF5">
    <property type="entry name" value="BLR1237 PROTEIN"/>
    <property type="match status" value="1"/>
</dbReference>
<reference evidence="2 3" key="1">
    <citation type="submission" date="2023-04" db="EMBL/GenBank/DDBJ databases">
        <title>A long-awaited taxogenomic arrangement of the family Halomonadaceae.</title>
        <authorList>
            <person name="De La Haba R."/>
            <person name="Chuvochina M."/>
            <person name="Wittouck S."/>
            <person name="Arahal D.R."/>
            <person name="Sanchez-Porro C."/>
            <person name="Hugenholtz P."/>
            <person name="Ventosa A."/>
        </authorList>
    </citation>
    <scope>NUCLEOTIDE SEQUENCE [LARGE SCALE GENOMIC DNA]</scope>
    <source>
        <strain evidence="2 3">DSM 26770</strain>
    </source>
</reference>
<evidence type="ECO:0000313" key="2">
    <source>
        <dbReference type="EMBL" id="MDR5906719.1"/>
    </source>
</evidence>
<dbReference type="InterPro" id="IPR042100">
    <property type="entry name" value="Bug_dom1"/>
</dbReference>
<dbReference type="EMBL" id="JARWAM010000011">
    <property type="protein sequence ID" value="MDR5906719.1"/>
    <property type="molecule type" value="Genomic_DNA"/>
</dbReference>
<keyword evidence="3" id="KW-1185">Reference proteome</keyword>
<protein>
    <submittedName>
        <fullName evidence="2">Tricarboxylate transporter</fullName>
    </submittedName>
</protein>
<sequence length="370" mass="39788">MKLFHRKETGLAPGLGKLVKAGVVSAALLFGSYGHADSNVPSNVTFTVPFGVGGGTDVWARFLAPWLTEYLESAPTIMIDNVPGGGSINGANVFARRASSDGSHILATSASTQFPAMLNEDRVRYDYADWLPVLASPTGGVVYASSELGDDQDAVMAALLDTPVKFAAQTPTGLEMPVLIALDMLDMDVTAVFGMRSRGEGRLAFERGEAKIDFQTTSAYFSSVEPLVEAGDAVPLFSLGMLDEEGNLVRDPAFPDLPTFSEVYAEIHGAAPEGPAYDAFRQFFAAGFALQKLIMLPADTPQDVIDDYRSAASAFINDERFLEESEAQLGPYSLVSGDVAERHLSDVMTLDDDTREWLAEWLESRFGASI</sequence>
<evidence type="ECO:0000313" key="3">
    <source>
        <dbReference type="Proteomes" id="UP001251374"/>
    </source>
</evidence>
<dbReference type="Gene3D" id="3.40.190.150">
    <property type="entry name" value="Bordetella uptake gene, domain 1"/>
    <property type="match status" value="1"/>
</dbReference>
<proteinExistence type="inferred from homology"/>
<gene>
    <name evidence="2" type="ORF">QC821_15680</name>
</gene>
<dbReference type="PANTHER" id="PTHR42928">
    <property type="entry name" value="TRICARBOXYLATE-BINDING PROTEIN"/>
    <property type="match status" value="1"/>
</dbReference>
<accession>A0ABU1HIW0</accession>
<evidence type="ECO:0000256" key="1">
    <source>
        <dbReference type="ARBA" id="ARBA00006987"/>
    </source>
</evidence>
<dbReference type="InterPro" id="IPR005064">
    <property type="entry name" value="BUG"/>
</dbReference>
<comment type="caution">
    <text evidence="2">The sequence shown here is derived from an EMBL/GenBank/DDBJ whole genome shotgun (WGS) entry which is preliminary data.</text>
</comment>
<comment type="similarity">
    <text evidence="1">Belongs to the UPF0065 (bug) family.</text>
</comment>